<dbReference type="InterPro" id="IPR046671">
    <property type="entry name" value="DUF6541"/>
</dbReference>
<feature type="transmembrane region" description="Helical" evidence="1">
    <location>
        <begin position="341"/>
        <end position="358"/>
    </location>
</feature>
<feature type="transmembrane region" description="Helical" evidence="1">
    <location>
        <begin position="6"/>
        <end position="27"/>
    </location>
</feature>
<dbReference type="Pfam" id="PF20176">
    <property type="entry name" value="DUF6541"/>
    <property type="match status" value="1"/>
</dbReference>
<evidence type="ECO:0000313" key="3">
    <source>
        <dbReference type="Proteomes" id="UP000431092"/>
    </source>
</evidence>
<feature type="transmembrane region" description="Helical" evidence="1">
    <location>
        <begin position="498"/>
        <end position="517"/>
    </location>
</feature>
<feature type="transmembrane region" description="Helical" evidence="1">
    <location>
        <begin position="262"/>
        <end position="281"/>
    </location>
</feature>
<feature type="transmembrane region" description="Helical" evidence="1">
    <location>
        <begin position="200"/>
        <end position="222"/>
    </location>
</feature>
<proteinExistence type="predicted"/>
<comment type="caution">
    <text evidence="2">The sequence shown here is derived from an EMBL/GenBank/DDBJ whole genome shotgun (WGS) entry which is preliminary data.</text>
</comment>
<dbReference type="AlphaFoldDB" id="A0A6I3IF26"/>
<name>A0A6I3IF26_9MICO</name>
<organism evidence="2 3">
    <name type="scientific">Arsenicicoccus cauae</name>
    <dbReference type="NCBI Taxonomy" id="2663847"/>
    <lineage>
        <taxon>Bacteria</taxon>
        <taxon>Bacillati</taxon>
        <taxon>Actinomycetota</taxon>
        <taxon>Actinomycetes</taxon>
        <taxon>Micrococcales</taxon>
        <taxon>Intrasporangiaceae</taxon>
        <taxon>Arsenicicoccus</taxon>
    </lineage>
</organism>
<feature type="transmembrane region" description="Helical" evidence="1">
    <location>
        <begin position="108"/>
        <end position="134"/>
    </location>
</feature>
<feature type="transmembrane region" description="Helical" evidence="1">
    <location>
        <begin position="395"/>
        <end position="414"/>
    </location>
</feature>
<keyword evidence="1" id="KW-0472">Membrane</keyword>
<sequence>MTWVSFLPSLVLAGLLVMVPGLAAGAVAGLRRDALWGLAPLLSLTGIALGVLLGPRLGLAWGLAPVAVGSLVLCAVTAAVGLGSWAWGRMRGPAGGAVRVARSRSWRALLPSGAYALAVLATSGWMAAITVHAIGDVSSMPQNLDAVFHLNAIERVVAHRDASPATVSATAVSTTPVPFYPPLFHAMGSLLVLVTGATPFAAANVLAVVIAAVAWPVSVLLLTGAVHGSRVQVLLPAGMAAATLAVFPYLLLSFGVLWPNSLGLAAVPAVVVLVAVVLGLVRVPGLGRGRATALGLVSAIGLAYAHPGTVFSVVALAVPMGAAALTKLVLRSWPRGGVRRWGSLALVALVAGAVKWYWPGILDDPLFKPVRSFDWPATRTLEQAFGEAIALSTEYSPAAWLVAGLVVVGAGLSLHRHRGRWLVLTHATLVYLYVQAAGSDDQLSSDLTMFWYNDRFRLAAMLAITAVPLAALALGEAFDRVLVAARHLSRRRPLPLPLTRWVALGLVVVALVALTPGDLSPFGPYITVTKSYRPASADEVLLDPQEQRLYAEKLAPTGPQDTATVVGNPWNGSSLAGAASGREPVFGHLVTTPDADRALLKERFNQLDSDPAVCAAVRRLHVGYATEDTDYFQPWDRRTRTYPGLVDLQKVRGLTPIAHEGSVTIYRVTGCGRG</sequence>
<dbReference type="RefSeq" id="WP_154593539.1">
    <property type="nucleotide sequence ID" value="NZ_CP171001.1"/>
</dbReference>
<evidence type="ECO:0000256" key="1">
    <source>
        <dbReference type="SAM" id="Phobius"/>
    </source>
</evidence>
<feature type="transmembrane region" description="Helical" evidence="1">
    <location>
        <begin position="34"/>
        <end position="53"/>
    </location>
</feature>
<reference evidence="2 3" key="1">
    <citation type="submission" date="2019-11" db="EMBL/GenBank/DDBJ databases">
        <title>Whole genome sequencing identifies a novel species of the genus Arsenicicoccus isolated from human blood.</title>
        <authorList>
            <person name="Jeong J.H."/>
            <person name="Kweon O.J."/>
            <person name="Kim H.R."/>
            <person name="Kim T.-H."/>
            <person name="Ha S.-M."/>
            <person name="Lee M.-K."/>
        </authorList>
    </citation>
    <scope>NUCLEOTIDE SEQUENCE [LARGE SCALE GENOMIC DNA]</scope>
    <source>
        <strain evidence="2 3">MKL-02</strain>
    </source>
</reference>
<keyword evidence="1" id="KW-0812">Transmembrane</keyword>
<keyword evidence="3" id="KW-1185">Reference proteome</keyword>
<feature type="transmembrane region" description="Helical" evidence="1">
    <location>
        <begin position="458"/>
        <end position="478"/>
    </location>
</feature>
<protein>
    <submittedName>
        <fullName evidence="2">Uncharacterized protein</fullName>
    </submittedName>
</protein>
<evidence type="ECO:0000313" key="2">
    <source>
        <dbReference type="EMBL" id="MTB72297.1"/>
    </source>
</evidence>
<keyword evidence="1" id="KW-1133">Transmembrane helix</keyword>
<feature type="transmembrane region" description="Helical" evidence="1">
    <location>
        <begin position="234"/>
        <end position="256"/>
    </location>
</feature>
<dbReference type="EMBL" id="WLVL01000037">
    <property type="protein sequence ID" value="MTB72297.1"/>
    <property type="molecule type" value="Genomic_DNA"/>
</dbReference>
<accession>A0A6I3IF26</accession>
<feature type="transmembrane region" description="Helical" evidence="1">
    <location>
        <begin position="421"/>
        <end position="438"/>
    </location>
</feature>
<gene>
    <name evidence="2" type="ORF">GGG17_10000</name>
</gene>
<dbReference type="Proteomes" id="UP000431092">
    <property type="component" value="Unassembled WGS sequence"/>
</dbReference>
<feature type="transmembrane region" description="Helical" evidence="1">
    <location>
        <begin position="59"/>
        <end position="87"/>
    </location>
</feature>
<feature type="transmembrane region" description="Helical" evidence="1">
    <location>
        <begin position="311"/>
        <end position="329"/>
    </location>
</feature>